<dbReference type="InterPro" id="IPR058031">
    <property type="entry name" value="AAA_lid_NorR"/>
</dbReference>
<dbReference type="Gene3D" id="3.40.50.2300">
    <property type="match status" value="1"/>
</dbReference>
<dbReference type="PROSITE" id="PS00688">
    <property type="entry name" value="SIGMA54_INTERACT_3"/>
    <property type="match status" value="1"/>
</dbReference>
<feature type="domain" description="Sigma-54 factor interaction" evidence="7">
    <location>
        <begin position="140"/>
        <end position="367"/>
    </location>
</feature>
<protein>
    <submittedName>
        <fullName evidence="9">Two component, sigma54 specific, transcriptional regulator, Fis family</fullName>
    </submittedName>
</protein>
<feature type="modified residue" description="4-aspartylphosphate" evidence="6">
    <location>
        <position position="52"/>
    </location>
</feature>
<sequence length="438" mass="49943">MSLRILVVDDDKNSREIIQMFLSKYYTVDVAVNGVHALEMIKSNNYDVIICDFVMNDVDGMDVMREMNKMNKGAHFILITAFGTGDIAVRAIQEGAYEYLSKPFKMSKLKDLLNKLVARTDIKEQKQKNKGKDYSGHSILNTNSEVFLEILKNMARIAQTDVPVLITGESGTGKEILAKSIHEYSKRKNKSFVAVNCNAIPATLLESELFGYEKGAFTGADKPKKGYFEQAQNGSLFLDEIGDLDMELQVKLLRVLQENQVRRIGGSKDINLNVRFIFATNADLDEKLREKKFRSDLYYRLKVTELHLPPLRERKEDIIPIAEFFIQKYSSTDESIVLSDKAKKILMKHDYPGNIRELENIIRSAIILARDTGIIMPHDLDINLSDKSYTKFKKNLTRDEIVRVIRECGGNKKAAAEKLNVSRATLYRLIKKHSIEDV</sequence>
<dbReference type="eggNOG" id="COG2204">
    <property type="taxonomic scope" value="Bacteria"/>
</dbReference>
<dbReference type="PANTHER" id="PTHR32071:SF119">
    <property type="entry name" value="SIGMA L-DEPENDENT TRANSCRIPTIONAL REGULATOR YPLP-RELATED"/>
    <property type="match status" value="1"/>
</dbReference>
<dbReference type="Pfam" id="PF25601">
    <property type="entry name" value="AAA_lid_14"/>
    <property type="match status" value="1"/>
</dbReference>
<keyword evidence="10" id="KW-1185">Reference proteome</keyword>
<dbReference type="PROSITE" id="PS50045">
    <property type="entry name" value="SIGMA54_INTERACT_4"/>
    <property type="match status" value="1"/>
</dbReference>
<evidence type="ECO:0000256" key="2">
    <source>
        <dbReference type="ARBA" id="ARBA00022840"/>
    </source>
</evidence>
<dbReference type="InterPro" id="IPR002197">
    <property type="entry name" value="HTH_Fis"/>
</dbReference>
<dbReference type="HOGENOM" id="CLU_000445_0_6_0"/>
<dbReference type="PROSITE" id="PS50110">
    <property type="entry name" value="RESPONSE_REGULATORY"/>
    <property type="match status" value="1"/>
</dbReference>
<dbReference type="Pfam" id="PF00072">
    <property type="entry name" value="Response_reg"/>
    <property type="match status" value="1"/>
</dbReference>
<dbReference type="PROSITE" id="PS00675">
    <property type="entry name" value="SIGMA54_INTERACT_1"/>
    <property type="match status" value="1"/>
</dbReference>
<dbReference type="SMART" id="SM00448">
    <property type="entry name" value="REC"/>
    <property type="match status" value="1"/>
</dbReference>
<accession>F8E4S1</accession>
<dbReference type="SUPFAM" id="SSF46689">
    <property type="entry name" value="Homeodomain-like"/>
    <property type="match status" value="1"/>
</dbReference>
<dbReference type="PROSITE" id="PS00676">
    <property type="entry name" value="SIGMA54_INTERACT_2"/>
    <property type="match status" value="1"/>
</dbReference>
<dbReference type="Proteomes" id="UP000006621">
    <property type="component" value="Chromosome"/>
</dbReference>
<evidence type="ECO:0000256" key="3">
    <source>
        <dbReference type="ARBA" id="ARBA00023015"/>
    </source>
</evidence>
<dbReference type="Gene3D" id="1.10.10.60">
    <property type="entry name" value="Homeodomain-like"/>
    <property type="match status" value="1"/>
</dbReference>
<dbReference type="InterPro" id="IPR001789">
    <property type="entry name" value="Sig_transdc_resp-reg_receiver"/>
</dbReference>
<dbReference type="AlphaFoldDB" id="F8E4S1"/>
<reference evidence="10" key="2">
    <citation type="submission" date="2011-06" db="EMBL/GenBank/DDBJ databases">
        <title>The complete genome of Flexistipes sinusarabici DSM 4947.</title>
        <authorList>
            <person name="Lucas S."/>
            <person name="Han J."/>
            <person name="Lapidus A."/>
            <person name="Bruce D."/>
            <person name="Goodwin L."/>
            <person name="Pitluck S."/>
            <person name="Peters L."/>
            <person name="Kyrpides N."/>
            <person name="Mavromatis K."/>
            <person name="Ivanova N."/>
            <person name="Mikhailova N."/>
            <person name="Chertkov O."/>
            <person name="Detter J.C."/>
            <person name="Tapia R."/>
            <person name="Han C."/>
            <person name="Land M."/>
            <person name="Hauser L."/>
            <person name="Markowitz V."/>
            <person name="Cheng J.-F."/>
            <person name="Hugenholtz P."/>
            <person name="Woyke T."/>
            <person name="Wu D."/>
            <person name="Spring S."/>
            <person name="Schroeder M."/>
            <person name="Brambilla E."/>
            <person name="Klenk H.-P."/>
            <person name="Eisen J.A."/>
        </authorList>
    </citation>
    <scope>NUCLEOTIDE SEQUENCE [LARGE SCALE GENOMIC DNA]</scope>
    <source>
        <strain evidence="10">DSM 4947 / MAS 10</strain>
    </source>
</reference>
<dbReference type="InterPro" id="IPR002078">
    <property type="entry name" value="Sigma_54_int"/>
</dbReference>
<keyword evidence="2" id="KW-0067">ATP-binding</keyword>
<evidence type="ECO:0000259" key="7">
    <source>
        <dbReference type="PROSITE" id="PS50045"/>
    </source>
</evidence>
<keyword evidence="6" id="KW-0597">Phosphoprotein</keyword>
<dbReference type="GO" id="GO:0005524">
    <property type="term" value="F:ATP binding"/>
    <property type="evidence" value="ECO:0007669"/>
    <property type="project" value="UniProtKB-KW"/>
</dbReference>
<dbReference type="PANTHER" id="PTHR32071">
    <property type="entry name" value="TRANSCRIPTIONAL REGULATORY PROTEIN"/>
    <property type="match status" value="1"/>
</dbReference>
<keyword evidence="4" id="KW-0238">DNA-binding</keyword>
<dbReference type="Pfam" id="PF02954">
    <property type="entry name" value="HTH_8"/>
    <property type="match status" value="1"/>
</dbReference>
<dbReference type="GO" id="GO:0000160">
    <property type="term" value="P:phosphorelay signal transduction system"/>
    <property type="evidence" value="ECO:0007669"/>
    <property type="project" value="InterPro"/>
</dbReference>
<dbReference type="InterPro" id="IPR025944">
    <property type="entry name" value="Sigma_54_int_dom_CS"/>
</dbReference>
<dbReference type="OrthoDB" id="9814761at2"/>
<dbReference type="GO" id="GO:0043565">
    <property type="term" value="F:sequence-specific DNA binding"/>
    <property type="evidence" value="ECO:0007669"/>
    <property type="project" value="InterPro"/>
</dbReference>
<keyword evidence="3" id="KW-0805">Transcription regulation</keyword>
<evidence type="ECO:0000256" key="1">
    <source>
        <dbReference type="ARBA" id="ARBA00022741"/>
    </source>
</evidence>
<dbReference type="RefSeq" id="WP_013887081.1">
    <property type="nucleotide sequence ID" value="NC_015672.1"/>
</dbReference>
<dbReference type="InterPro" id="IPR009057">
    <property type="entry name" value="Homeodomain-like_sf"/>
</dbReference>
<dbReference type="FunFam" id="3.40.50.300:FF:000006">
    <property type="entry name" value="DNA-binding transcriptional regulator NtrC"/>
    <property type="match status" value="1"/>
</dbReference>
<organism evidence="9 10">
    <name type="scientific">Flexistipes sinusarabici (strain ATCC 49648 / DSM 4947 / MAS 10)</name>
    <dbReference type="NCBI Taxonomy" id="717231"/>
    <lineage>
        <taxon>Bacteria</taxon>
        <taxon>Pseudomonadati</taxon>
        <taxon>Deferribacterota</taxon>
        <taxon>Deferribacteres</taxon>
        <taxon>Deferribacterales</taxon>
        <taxon>Flexistipitaceae</taxon>
        <taxon>Flexistipes</taxon>
    </lineage>
</organism>
<feature type="domain" description="Response regulatory" evidence="8">
    <location>
        <begin position="4"/>
        <end position="117"/>
    </location>
</feature>
<dbReference type="InterPro" id="IPR025943">
    <property type="entry name" value="Sigma_54_int_dom_ATP-bd_2"/>
</dbReference>
<evidence type="ECO:0000256" key="4">
    <source>
        <dbReference type="ARBA" id="ARBA00023125"/>
    </source>
</evidence>
<evidence type="ECO:0000259" key="8">
    <source>
        <dbReference type="PROSITE" id="PS50110"/>
    </source>
</evidence>
<dbReference type="SUPFAM" id="SSF52540">
    <property type="entry name" value="P-loop containing nucleoside triphosphate hydrolases"/>
    <property type="match status" value="1"/>
</dbReference>
<evidence type="ECO:0000256" key="5">
    <source>
        <dbReference type="ARBA" id="ARBA00023163"/>
    </source>
</evidence>
<dbReference type="SMART" id="SM00382">
    <property type="entry name" value="AAA"/>
    <property type="match status" value="1"/>
</dbReference>
<dbReference type="CDD" id="cd00009">
    <property type="entry name" value="AAA"/>
    <property type="match status" value="1"/>
</dbReference>
<dbReference type="CDD" id="cd00156">
    <property type="entry name" value="REC"/>
    <property type="match status" value="1"/>
</dbReference>
<dbReference type="Gene3D" id="1.10.8.60">
    <property type="match status" value="1"/>
</dbReference>
<proteinExistence type="predicted"/>
<evidence type="ECO:0000313" key="9">
    <source>
        <dbReference type="EMBL" id="AEI15629.1"/>
    </source>
</evidence>
<keyword evidence="1" id="KW-0547">Nucleotide-binding</keyword>
<dbReference type="SUPFAM" id="SSF52172">
    <property type="entry name" value="CheY-like"/>
    <property type="match status" value="1"/>
</dbReference>
<dbReference type="Pfam" id="PF00158">
    <property type="entry name" value="Sigma54_activat"/>
    <property type="match status" value="1"/>
</dbReference>
<dbReference type="PRINTS" id="PR01590">
    <property type="entry name" value="HTHFIS"/>
</dbReference>
<keyword evidence="5" id="KW-0804">Transcription</keyword>
<evidence type="ECO:0000313" key="10">
    <source>
        <dbReference type="Proteomes" id="UP000006621"/>
    </source>
</evidence>
<dbReference type="STRING" id="717231.Flexsi_2000"/>
<name>F8E4S1_FLESM</name>
<dbReference type="Gene3D" id="3.40.50.300">
    <property type="entry name" value="P-loop containing nucleotide triphosphate hydrolases"/>
    <property type="match status" value="1"/>
</dbReference>
<dbReference type="KEGG" id="fsi:Flexsi_2000"/>
<reference evidence="9 10" key="1">
    <citation type="journal article" date="2011" name="Stand. Genomic Sci.">
        <title>Genome sequence of the moderately thermophilic halophile Flexistipes sinusarabici strain (MAS10).</title>
        <authorList>
            <person name="Lapidus A."/>
            <person name="Chertkov O."/>
            <person name="Nolan M."/>
            <person name="Lucas S."/>
            <person name="Hammon N."/>
            <person name="Deshpande S."/>
            <person name="Cheng J.F."/>
            <person name="Tapia R."/>
            <person name="Han C."/>
            <person name="Goodwin L."/>
            <person name="Pitluck S."/>
            <person name="Liolios K."/>
            <person name="Pagani I."/>
            <person name="Ivanova N."/>
            <person name="Huntemann M."/>
            <person name="Mavromatis K."/>
            <person name="Mikhailova N."/>
            <person name="Pati A."/>
            <person name="Chen A."/>
            <person name="Palaniappan K."/>
            <person name="Land M."/>
            <person name="Hauser L."/>
            <person name="Brambilla E.M."/>
            <person name="Rohde M."/>
            <person name="Abt B."/>
            <person name="Spring S."/>
            <person name="Goker M."/>
            <person name="Bristow J."/>
            <person name="Eisen J.A."/>
            <person name="Markowitz V."/>
            <person name="Hugenholtz P."/>
            <person name="Kyrpides N.C."/>
            <person name="Klenk H.P."/>
            <person name="Woyke T."/>
        </authorList>
    </citation>
    <scope>NUCLEOTIDE SEQUENCE [LARGE SCALE GENOMIC DNA]</scope>
    <source>
        <strain evidence="10">DSM 4947 / MAS 10</strain>
    </source>
</reference>
<dbReference type="InterPro" id="IPR003593">
    <property type="entry name" value="AAA+_ATPase"/>
</dbReference>
<dbReference type="InterPro" id="IPR025662">
    <property type="entry name" value="Sigma_54_int_dom_ATP-bd_1"/>
</dbReference>
<dbReference type="EMBL" id="CP002858">
    <property type="protein sequence ID" value="AEI15629.1"/>
    <property type="molecule type" value="Genomic_DNA"/>
</dbReference>
<dbReference type="InterPro" id="IPR011006">
    <property type="entry name" value="CheY-like_superfamily"/>
</dbReference>
<dbReference type="InterPro" id="IPR027417">
    <property type="entry name" value="P-loop_NTPase"/>
</dbReference>
<dbReference type="GO" id="GO:0006355">
    <property type="term" value="P:regulation of DNA-templated transcription"/>
    <property type="evidence" value="ECO:0007669"/>
    <property type="project" value="InterPro"/>
</dbReference>
<evidence type="ECO:0000256" key="6">
    <source>
        <dbReference type="PROSITE-ProRule" id="PRU00169"/>
    </source>
</evidence>
<gene>
    <name evidence="9" type="ordered locus">Flexsi_2000</name>
</gene>